<sequence length="131" mass="15152">MYIEMTTQLRVANFKRGEAWYTILLDRAPDFIPHEGFAEWELVPGSWLQLASGNTAEGSGPIRLGVKNIEAERQRLMDELRIEPFLIQSRSGVPVKWGTFTDPWGNMLGLFEYLDKTEEKKRLQDIWGHTL</sequence>
<name>A0A5D4RQ56_9BACI</name>
<dbReference type="EMBL" id="VTER01000001">
    <property type="protein sequence ID" value="TYS51918.1"/>
    <property type="molecule type" value="Genomic_DNA"/>
</dbReference>
<gene>
    <name evidence="1" type="ORF">FZD51_00250</name>
</gene>
<protein>
    <submittedName>
        <fullName evidence="1">VOC family protein</fullName>
    </submittedName>
</protein>
<evidence type="ECO:0000313" key="2">
    <source>
        <dbReference type="Proteomes" id="UP000322139"/>
    </source>
</evidence>
<dbReference type="InterPro" id="IPR029068">
    <property type="entry name" value="Glyas_Bleomycin-R_OHBP_Dase"/>
</dbReference>
<evidence type="ECO:0000313" key="1">
    <source>
        <dbReference type="EMBL" id="TYS51918.1"/>
    </source>
</evidence>
<dbReference type="Proteomes" id="UP000322139">
    <property type="component" value="Unassembled WGS sequence"/>
</dbReference>
<organism evidence="1 2">
    <name type="scientific">Bacillus infantis</name>
    <dbReference type="NCBI Taxonomy" id="324767"/>
    <lineage>
        <taxon>Bacteria</taxon>
        <taxon>Bacillati</taxon>
        <taxon>Bacillota</taxon>
        <taxon>Bacilli</taxon>
        <taxon>Bacillales</taxon>
        <taxon>Bacillaceae</taxon>
        <taxon>Bacillus</taxon>
    </lineage>
</organism>
<reference evidence="1 2" key="1">
    <citation type="submission" date="2019-08" db="EMBL/GenBank/DDBJ databases">
        <title>Bacillus genomes from the desert of Cuatro Cienegas, Coahuila.</title>
        <authorList>
            <person name="Olmedo-Alvarez G."/>
        </authorList>
    </citation>
    <scope>NUCLEOTIDE SEQUENCE [LARGE SCALE GENOMIC DNA]</scope>
    <source>
        <strain evidence="1 2">CH446_14T</strain>
    </source>
</reference>
<comment type="caution">
    <text evidence="1">The sequence shown here is derived from an EMBL/GenBank/DDBJ whole genome shotgun (WGS) entry which is preliminary data.</text>
</comment>
<dbReference type="AlphaFoldDB" id="A0A5D4RQ56"/>
<dbReference type="RefSeq" id="WP_148972908.1">
    <property type="nucleotide sequence ID" value="NZ_VTER01000001.1"/>
</dbReference>
<proteinExistence type="predicted"/>
<accession>A0A5D4RQ56</accession>
<dbReference type="SUPFAM" id="SSF54593">
    <property type="entry name" value="Glyoxalase/Bleomycin resistance protein/Dihydroxybiphenyl dioxygenase"/>
    <property type="match status" value="1"/>
</dbReference>
<dbReference type="Gene3D" id="3.10.180.10">
    <property type="entry name" value="2,3-Dihydroxybiphenyl 1,2-Dioxygenase, domain 1"/>
    <property type="match status" value="1"/>
</dbReference>